<keyword evidence="3" id="KW-1185">Reference proteome</keyword>
<dbReference type="VEuPathDB" id="FungiDB:PV09_08175"/>
<evidence type="ECO:0000313" key="3">
    <source>
        <dbReference type="Proteomes" id="UP000053259"/>
    </source>
</evidence>
<proteinExistence type="predicted"/>
<evidence type="ECO:0000256" key="1">
    <source>
        <dbReference type="SAM" id="MobiDB-lite"/>
    </source>
</evidence>
<reference evidence="2 3" key="1">
    <citation type="submission" date="2015-01" db="EMBL/GenBank/DDBJ databases">
        <title>The Genome Sequence of Ochroconis gallopava CBS43764.</title>
        <authorList>
            <consortium name="The Broad Institute Genomics Platform"/>
            <person name="Cuomo C."/>
            <person name="de Hoog S."/>
            <person name="Gorbushina A."/>
            <person name="Stielow B."/>
            <person name="Teixiera M."/>
            <person name="Abouelleil A."/>
            <person name="Chapman S.B."/>
            <person name="Priest M."/>
            <person name="Young S.K."/>
            <person name="Wortman J."/>
            <person name="Nusbaum C."/>
            <person name="Birren B."/>
        </authorList>
    </citation>
    <scope>NUCLEOTIDE SEQUENCE [LARGE SCALE GENOMIC DNA]</scope>
    <source>
        <strain evidence="2 3">CBS 43764</strain>
    </source>
</reference>
<dbReference type="GeneID" id="27316148"/>
<organism evidence="2 3">
    <name type="scientific">Verruconis gallopava</name>
    <dbReference type="NCBI Taxonomy" id="253628"/>
    <lineage>
        <taxon>Eukaryota</taxon>
        <taxon>Fungi</taxon>
        <taxon>Dikarya</taxon>
        <taxon>Ascomycota</taxon>
        <taxon>Pezizomycotina</taxon>
        <taxon>Dothideomycetes</taxon>
        <taxon>Pleosporomycetidae</taxon>
        <taxon>Venturiales</taxon>
        <taxon>Sympoventuriaceae</taxon>
        <taxon>Verruconis</taxon>
    </lineage>
</organism>
<dbReference type="RefSeq" id="XP_016210154.1">
    <property type="nucleotide sequence ID" value="XM_016362034.1"/>
</dbReference>
<sequence>MQSRKRVEPRPGDRGRARGKTAASQKRELATRARTSTRLAKTAHIVPSCCSSFPAGLNKSSYSSDTPFFVLAPLSRHGIPPAAVGVRSTCGSHVMNGTGTRTRTRTRSGGNGNGHITQDERMNEVNPIYASGGGASPNETGMLHSIGAQYGVD</sequence>
<dbReference type="InParanoid" id="A0A0D2A1T8"/>
<evidence type="ECO:0000313" key="2">
    <source>
        <dbReference type="EMBL" id="KIW00285.1"/>
    </source>
</evidence>
<gene>
    <name evidence="2" type="ORF">PV09_08175</name>
</gene>
<dbReference type="HOGENOM" id="CLU_1714724_0_0_1"/>
<dbReference type="EMBL" id="KN847565">
    <property type="protein sequence ID" value="KIW00285.1"/>
    <property type="molecule type" value="Genomic_DNA"/>
</dbReference>
<feature type="compositionally biased region" description="Basic and acidic residues" evidence="1">
    <location>
        <begin position="1"/>
        <end position="16"/>
    </location>
</feature>
<name>A0A0D2A1T8_9PEZI</name>
<protein>
    <submittedName>
        <fullName evidence="2">Uncharacterized protein</fullName>
    </submittedName>
</protein>
<accession>A0A0D2A1T8</accession>
<feature type="region of interest" description="Disordered" evidence="1">
    <location>
        <begin position="1"/>
        <end position="34"/>
    </location>
</feature>
<dbReference type="AlphaFoldDB" id="A0A0D2A1T8"/>
<dbReference type="Proteomes" id="UP000053259">
    <property type="component" value="Unassembled WGS sequence"/>
</dbReference>
<feature type="region of interest" description="Disordered" evidence="1">
    <location>
        <begin position="93"/>
        <end position="118"/>
    </location>
</feature>